<sequence>MAMIRIITNPVYDIATLTAPADAANPVPRKASTHAPACTTPRNANTPTRSEARSEGWRRCPV</sequence>
<gene>
    <name evidence="2" type="ORF">Aph01nite_62890</name>
</gene>
<dbReference type="Proteomes" id="UP000640052">
    <property type="component" value="Unassembled WGS sequence"/>
</dbReference>
<evidence type="ECO:0000313" key="3">
    <source>
        <dbReference type="Proteomes" id="UP000640052"/>
    </source>
</evidence>
<dbReference type="EMBL" id="BOOA01000068">
    <property type="protein sequence ID" value="GIH27979.1"/>
    <property type="molecule type" value="Genomic_DNA"/>
</dbReference>
<name>A0A919UNJ5_9ACTN</name>
<feature type="compositionally biased region" description="Polar residues" evidence="1">
    <location>
        <begin position="40"/>
        <end position="49"/>
    </location>
</feature>
<evidence type="ECO:0000256" key="1">
    <source>
        <dbReference type="SAM" id="MobiDB-lite"/>
    </source>
</evidence>
<feature type="compositionally biased region" description="Basic and acidic residues" evidence="1">
    <location>
        <begin position="50"/>
        <end position="62"/>
    </location>
</feature>
<proteinExistence type="predicted"/>
<protein>
    <submittedName>
        <fullName evidence="2">Uncharacterized protein</fullName>
    </submittedName>
</protein>
<reference evidence="2" key="1">
    <citation type="submission" date="2021-01" db="EMBL/GenBank/DDBJ databases">
        <title>Whole genome shotgun sequence of Acrocarpospora phusangensis NBRC 108782.</title>
        <authorList>
            <person name="Komaki H."/>
            <person name="Tamura T."/>
        </authorList>
    </citation>
    <scope>NUCLEOTIDE SEQUENCE</scope>
    <source>
        <strain evidence="2">NBRC 108782</strain>
    </source>
</reference>
<feature type="region of interest" description="Disordered" evidence="1">
    <location>
        <begin position="24"/>
        <end position="62"/>
    </location>
</feature>
<comment type="caution">
    <text evidence="2">The sequence shown here is derived from an EMBL/GenBank/DDBJ whole genome shotgun (WGS) entry which is preliminary data.</text>
</comment>
<keyword evidence="3" id="KW-1185">Reference proteome</keyword>
<dbReference type="AlphaFoldDB" id="A0A919UNJ5"/>
<organism evidence="2 3">
    <name type="scientific">Acrocarpospora phusangensis</name>
    <dbReference type="NCBI Taxonomy" id="1070424"/>
    <lineage>
        <taxon>Bacteria</taxon>
        <taxon>Bacillati</taxon>
        <taxon>Actinomycetota</taxon>
        <taxon>Actinomycetes</taxon>
        <taxon>Streptosporangiales</taxon>
        <taxon>Streptosporangiaceae</taxon>
        <taxon>Acrocarpospora</taxon>
    </lineage>
</organism>
<accession>A0A919UNJ5</accession>
<evidence type="ECO:0000313" key="2">
    <source>
        <dbReference type="EMBL" id="GIH27979.1"/>
    </source>
</evidence>